<accession>A0A238L4R0</accession>
<evidence type="ECO:0000313" key="3">
    <source>
        <dbReference type="Proteomes" id="UP000220836"/>
    </source>
</evidence>
<dbReference type="EMBL" id="FXYH01000023">
    <property type="protein sequence ID" value="SMX49830.1"/>
    <property type="molecule type" value="Genomic_DNA"/>
</dbReference>
<name>A0A238L4R0_9RHOB</name>
<dbReference type="Proteomes" id="UP000220836">
    <property type="component" value="Unassembled WGS sequence"/>
</dbReference>
<dbReference type="AlphaFoldDB" id="A0A238L4R0"/>
<keyword evidence="3" id="KW-1185">Reference proteome</keyword>
<feature type="region of interest" description="Disordered" evidence="1">
    <location>
        <begin position="48"/>
        <end position="70"/>
    </location>
</feature>
<organism evidence="2 3">
    <name type="scientific">Pelagimonas varians</name>
    <dbReference type="NCBI Taxonomy" id="696760"/>
    <lineage>
        <taxon>Bacteria</taxon>
        <taxon>Pseudomonadati</taxon>
        <taxon>Pseudomonadota</taxon>
        <taxon>Alphaproteobacteria</taxon>
        <taxon>Rhodobacterales</taxon>
        <taxon>Roseobacteraceae</taxon>
        <taxon>Pelagimonas</taxon>
    </lineage>
</organism>
<proteinExistence type="predicted"/>
<evidence type="ECO:0000256" key="1">
    <source>
        <dbReference type="SAM" id="MobiDB-lite"/>
    </source>
</evidence>
<protein>
    <submittedName>
        <fullName evidence="2">Uncharacterized protein</fullName>
    </submittedName>
</protein>
<gene>
    <name evidence="2" type="ORF">PEV8663_04348</name>
</gene>
<reference evidence="2 3" key="1">
    <citation type="submission" date="2017-05" db="EMBL/GenBank/DDBJ databases">
        <authorList>
            <person name="Song R."/>
            <person name="Chenine A.L."/>
            <person name="Ruprecht R.M."/>
        </authorList>
    </citation>
    <scope>NUCLEOTIDE SEQUENCE [LARGE SCALE GENOMIC DNA]</scope>
    <source>
        <strain evidence="2 3">CECT 8663</strain>
    </source>
</reference>
<evidence type="ECO:0000313" key="2">
    <source>
        <dbReference type="EMBL" id="SMX49830.1"/>
    </source>
</evidence>
<sequence>MLPLSAKNGVTSKDVISKKVLGHLQQSMTWIDGQYGAVEAVPVIIHPHSKAGPTASAPRGYTHHDTKGPQGTKKVLAAFVHALASDESAKRNLERIAALLSDNNLNGEMVLEHFARECR</sequence>